<gene>
    <name evidence="3" type="ORF">GBA65_08585</name>
</gene>
<feature type="transmembrane region" description="Helical" evidence="2">
    <location>
        <begin position="57"/>
        <end position="76"/>
    </location>
</feature>
<protein>
    <submittedName>
        <fullName evidence="3">Uncharacterized protein</fullName>
    </submittedName>
</protein>
<evidence type="ECO:0000256" key="2">
    <source>
        <dbReference type="SAM" id="Phobius"/>
    </source>
</evidence>
<sequence length="159" mass="16472">MAYVDLRERGGGERRRGGGGSGQAFVGESRVPLALGLTILLPALVASYAALARAPGLWLALACWLPPAALLLWAAWRPRGTRGPSGFGAEKSLLLALRDSGGAITPVGAALETPLTVGEAEGMLLKLANEGHLRVESHDGALYYVLPADRPPSGPLGRS</sequence>
<organism evidence="3 4">
    <name type="scientific">Rubrobacter marinus</name>
    <dbReference type="NCBI Taxonomy" id="2653852"/>
    <lineage>
        <taxon>Bacteria</taxon>
        <taxon>Bacillati</taxon>
        <taxon>Actinomycetota</taxon>
        <taxon>Rubrobacteria</taxon>
        <taxon>Rubrobacterales</taxon>
        <taxon>Rubrobacteraceae</taxon>
        <taxon>Rubrobacter</taxon>
    </lineage>
</organism>
<keyword evidence="2" id="KW-0812">Transmembrane</keyword>
<feature type="region of interest" description="Disordered" evidence="1">
    <location>
        <begin position="1"/>
        <end position="23"/>
    </location>
</feature>
<name>A0A6G8PWK2_9ACTN</name>
<reference evidence="3 4" key="1">
    <citation type="submission" date="2019-10" db="EMBL/GenBank/DDBJ databases">
        <title>Rubrobacter sp nov SCSIO 52915 isolated from a deep-sea sediment in the South China Sea.</title>
        <authorList>
            <person name="Chen R.W."/>
        </authorList>
    </citation>
    <scope>NUCLEOTIDE SEQUENCE [LARGE SCALE GENOMIC DNA]</scope>
    <source>
        <strain evidence="3 4">SCSIO 52915</strain>
    </source>
</reference>
<evidence type="ECO:0000313" key="4">
    <source>
        <dbReference type="Proteomes" id="UP000502706"/>
    </source>
</evidence>
<accession>A0A6G8PWK2</accession>
<keyword evidence="2" id="KW-1133">Transmembrane helix</keyword>
<proteinExistence type="predicted"/>
<evidence type="ECO:0000313" key="3">
    <source>
        <dbReference type="EMBL" id="QIN78566.1"/>
    </source>
</evidence>
<keyword evidence="4" id="KW-1185">Reference proteome</keyword>
<dbReference type="Proteomes" id="UP000502706">
    <property type="component" value="Chromosome"/>
</dbReference>
<keyword evidence="2" id="KW-0472">Membrane</keyword>
<dbReference type="KEGG" id="rmar:GBA65_08585"/>
<dbReference type="EMBL" id="CP045121">
    <property type="protein sequence ID" value="QIN78566.1"/>
    <property type="molecule type" value="Genomic_DNA"/>
</dbReference>
<feature type="compositionally biased region" description="Basic and acidic residues" evidence="1">
    <location>
        <begin position="1"/>
        <end position="16"/>
    </location>
</feature>
<dbReference type="RefSeq" id="WP_166396247.1">
    <property type="nucleotide sequence ID" value="NZ_CP045121.1"/>
</dbReference>
<evidence type="ECO:0000256" key="1">
    <source>
        <dbReference type="SAM" id="MobiDB-lite"/>
    </source>
</evidence>
<dbReference type="AlphaFoldDB" id="A0A6G8PWK2"/>
<feature type="transmembrane region" description="Helical" evidence="2">
    <location>
        <begin position="31"/>
        <end position="51"/>
    </location>
</feature>